<feature type="domain" description="Zn(2)-C6 fungal-type" evidence="4">
    <location>
        <begin position="38"/>
        <end position="69"/>
    </location>
</feature>
<dbReference type="SUPFAM" id="SSF57701">
    <property type="entry name" value="Zn2/Cys6 DNA-binding domain"/>
    <property type="match status" value="1"/>
</dbReference>
<dbReference type="PROSITE" id="PS00463">
    <property type="entry name" value="ZN2_CY6_FUNGAL_1"/>
    <property type="match status" value="1"/>
</dbReference>
<dbReference type="GO" id="GO:0005634">
    <property type="term" value="C:nucleus"/>
    <property type="evidence" value="ECO:0007669"/>
    <property type="project" value="UniProtKB-SubCell"/>
</dbReference>
<reference evidence="5" key="1">
    <citation type="journal article" date="2022" name="New Phytol.">
        <title>Evolutionary transition to the ectomycorrhizal habit in the genomes of a hyperdiverse lineage of mushroom-forming fungi.</title>
        <authorList>
            <person name="Looney B."/>
            <person name="Miyauchi S."/>
            <person name="Morin E."/>
            <person name="Drula E."/>
            <person name="Courty P.E."/>
            <person name="Kohler A."/>
            <person name="Kuo A."/>
            <person name="LaButti K."/>
            <person name="Pangilinan J."/>
            <person name="Lipzen A."/>
            <person name="Riley R."/>
            <person name="Andreopoulos W."/>
            <person name="He G."/>
            <person name="Johnson J."/>
            <person name="Nolan M."/>
            <person name="Tritt A."/>
            <person name="Barry K.W."/>
            <person name="Grigoriev I.V."/>
            <person name="Nagy L.G."/>
            <person name="Hibbett D."/>
            <person name="Henrissat B."/>
            <person name="Matheny P.B."/>
            <person name="Labbe J."/>
            <person name="Martin F.M."/>
        </authorList>
    </citation>
    <scope>NUCLEOTIDE SEQUENCE</scope>
    <source>
        <strain evidence="5">BPL690</strain>
    </source>
</reference>
<dbReference type="PANTHER" id="PTHR31001:SF81">
    <property type="entry name" value="ZN(II)2CYS6 TRANSCRIPTION FACTOR"/>
    <property type="match status" value="1"/>
</dbReference>
<sequence length="454" mass="48763">MSSSEPAKRKKVDASSRPSTGATDGDHRKRRRNRTTQSCLNCHTSKRMCDRKRPCGRCTQLGITGLCVYEVDDPSQRAEAADDKTRLQKRVAELEGVIRELKNKPHPRWTQPLSDVHHGQLSHASSESAPSPLPIEHSSSTPQDEMSDIDTPSPSPKVDNTTGAPLSVPKKRASRLGSLVLPSFEELPGQRSPSVMGPFSVASSSSNSSPLATPDIDDTAIPSLSAFGPISPGDDPMASLFSYFTDGGAHSSAPFVELFDSTLCDMTSDKPAPGACLSQHSGHQTPNSECGCLLESANYHAVLELSLRLRHAAEVLNQHPLHSKGSLCLLKQRIAELDAYTSNTLGNVDTPGMRRYLQTRTTHPRHNPPPGCASPDACWAAGSTVFAAPAAAGVSPRTLMRPSDDSLMSWAPQRHRNVSMSSAPIPWGSAGSSRVNLDIVSCCSPLKLYSQHLP</sequence>
<comment type="subcellular location">
    <subcellularLocation>
        <location evidence="1">Nucleus</location>
    </subcellularLocation>
</comment>
<protein>
    <recommendedName>
        <fullName evidence="4">Zn(2)-C6 fungal-type domain-containing protein</fullName>
    </recommendedName>
</protein>
<dbReference type="GO" id="GO:0000981">
    <property type="term" value="F:DNA-binding transcription factor activity, RNA polymerase II-specific"/>
    <property type="evidence" value="ECO:0007669"/>
    <property type="project" value="InterPro"/>
</dbReference>
<dbReference type="GO" id="GO:0008270">
    <property type="term" value="F:zinc ion binding"/>
    <property type="evidence" value="ECO:0007669"/>
    <property type="project" value="InterPro"/>
</dbReference>
<name>A0AAD4QNK5_9AGAM</name>
<evidence type="ECO:0000313" key="6">
    <source>
        <dbReference type="Proteomes" id="UP001203297"/>
    </source>
</evidence>
<keyword evidence="2" id="KW-0539">Nucleus</keyword>
<evidence type="ECO:0000256" key="1">
    <source>
        <dbReference type="ARBA" id="ARBA00004123"/>
    </source>
</evidence>
<dbReference type="Gene3D" id="4.10.240.10">
    <property type="entry name" value="Zn(2)-C6 fungal-type DNA-binding domain"/>
    <property type="match status" value="1"/>
</dbReference>
<dbReference type="CDD" id="cd00067">
    <property type="entry name" value="GAL4"/>
    <property type="match status" value="1"/>
</dbReference>
<dbReference type="InterPro" id="IPR001138">
    <property type="entry name" value="Zn2Cys6_DnaBD"/>
</dbReference>
<dbReference type="AlphaFoldDB" id="A0AAD4QNK5"/>
<accession>A0AAD4QNK5</accession>
<feature type="region of interest" description="Disordered" evidence="3">
    <location>
        <begin position="184"/>
        <end position="215"/>
    </location>
</feature>
<dbReference type="EMBL" id="WTXG01000016">
    <property type="protein sequence ID" value="KAI0300997.1"/>
    <property type="molecule type" value="Genomic_DNA"/>
</dbReference>
<dbReference type="SMART" id="SM00066">
    <property type="entry name" value="GAL4"/>
    <property type="match status" value="1"/>
</dbReference>
<dbReference type="InterPro" id="IPR036864">
    <property type="entry name" value="Zn2-C6_fun-type_DNA-bd_sf"/>
</dbReference>
<feature type="region of interest" description="Disordered" evidence="3">
    <location>
        <begin position="1"/>
        <end position="36"/>
    </location>
</feature>
<gene>
    <name evidence="5" type="ORF">B0F90DRAFT_1720780</name>
</gene>
<evidence type="ECO:0000259" key="4">
    <source>
        <dbReference type="PROSITE" id="PS50048"/>
    </source>
</evidence>
<dbReference type="Proteomes" id="UP001203297">
    <property type="component" value="Unassembled WGS sequence"/>
</dbReference>
<dbReference type="Pfam" id="PF00172">
    <property type="entry name" value="Zn_clus"/>
    <property type="match status" value="1"/>
</dbReference>
<evidence type="ECO:0000256" key="3">
    <source>
        <dbReference type="SAM" id="MobiDB-lite"/>
    </source>
</evidence>
<comment type="caution">
    <text evidence="5">The sequence shown here is derived from an EMBL/GenBank/DDBJ whole genome shotgun (WGS) entry which is preliminary data.</text>
</comment>
<proteinExistence type="predicted"/>
<dbReference type="PANTHER" id="PTHR31001">
    <property type="entry name" value="UNCHARACTERIZED TRANSCRIPTIONAL REGULATORY PROTEIN"/>
    <property type="match status" value="1"/>
</dbReference>
<feature type="region of interest" description="Disordered" evidence="3">
    <location>
        <begin position="102"/>
        <end position="171"/>
    </location>
</feature>
<evidence type="ECO:0000256" key="2">
    <source>
        <dbReference type="ARBA" id="ARBA00023242"/>
    </source>
</evidence>
<dbReference type="PROSITE" id="PS50048">
    <property type="entry name" value="ZN2_CY6_FUNGAL_2"/>
    <property type="match status" value="1"/>
</dbReference>
<organism evidence="5 6">
    <name type="scientific">Multifurca ochricompacta</name>
    <dbReference type="NCBI Taxonomy" id="376703"/>
    <lineage>
        <taxon>Eukaryota</taxon>
        <taxon>Fungi</taxon>
        <taxon>Dikarya</taxon>
        <taxon>Basidiomycota</taxon>
        <taxon>Agaricomycotina</taxon>
        <taxon>Agaricomycetes</taxon>
        <taxon>Russulales</taxon>
        <taxon>Russulaceae</taxon>
        <taxon>Multifurca</taxon>
    </lineage>
</organism>
<keyword evidence="6" id="KW-1185">Reference proteome</keyword>
<feature type="compositionally biased region" description="Low complexity" evidence="3">
    <location>
        <begin position="200"/>
        <end position="209"/>
    </location>
</feature>
<dbReference type="InterPro" id="IPR050613">
    <property type="entry name" value="Sec_Metabolite_Reg"/>
</dbReference>
<evidence type="ECO:0000313" key="5">
    <source>
        <dbReference type="EMBL" id="KAI0300997.1"/>
    </source>
</evidence>